<evidence type="ECO:0000256" key="1">
    <source>
        <dbReference type="ARBA" id="ARBA00004496"/>
    </source>
</evidence>
<dbReference type="CDD" id="cd18084">
    <property type="entry name" value="RsmE-like"/>
    <property type="match status" value="1"/>
</dbReference>
<dbReference type="PANTHER" id="PTHR30027">
    <property type="entry name" value="RIBOSOMAL RNA SMALL SUBUNIT METHYLTRANSFERASE E"/>
    <property type="match status" value="1"/>
</dbReference>
<keyword evidence="5 10" id="KW-0489">Methyltransferase</keyword>
<comment type="subcellular location">
    <subcellularLocation>
        <location evidence="1 10">Cytoplasm</location>
    </subcellularLocation>
</comment>
<dbReference type="InterPro" id="IPR006700">
    <property type="entry name" value="RsmE"/>
</dbReference>
<protein>
    <recommendedName>
        <fullName evidence="10">Ribosomal RNA small subunit methyltransferase E</fullName>
        <ecNumber evidence="10">2.1.1.193</ecNumber>
    </recommendedName>
</protein>
<dbReference type="PIRSF" id="PIRSF015601">
    <property type="entry name" value="MTase_slr0722"/>
    <property type="match status" value="1"/>
</dbReference>
<evidence type="ECO:0000259" key="12">
    <source>
        <dbReference type="Pfam" id="PF20260"/>
    </source>
</evidence>
<keyword evidence="3 10" id="KW-0963">Cytoplasm</keyword>
<evidence type="ECO:0000256" key="10">
    <source>
        <dbReference type="PIRNR" id="PIRNR015601"/>
    </source>
</evidence>
<keyword evidence="4 10" id="KW-0698">rRNA processing</keyword>
<dbReference type="EC" id="2.1.1.193" evidence="10"/>
<evidence type="ECO:0000256" key="7">
    <source>
        <dbReference type="ARBA" id="ARBA00022691"/>
    </source>
</evidence>
<evidence type="ECO:0000256" key="5">
    <source>
        <dbReference type="ARBA" id="ARBA00022603"/>
    </source>
</evidence>
<accession>A0ABU1AFC1</accession>
<organism evidence="13 14">
    <name type="scientific">Thalassobacterium sedimentorum</name>
    <dbReference type="NCBI Taxonomy" id="3041258"/>
    <lineage>
        <taxon>Bacteria</taxon>
        <taxon>Pseudomonadati</taxon>
        <taxon>Verrucomicrobiota</taxon>
        <taxon>Opitutia</taxon>
        <taxon>Puniceicoccales</taxon>
        <taxon>Coraliomargaritaceae</taxon>
        <taxon>Thalassobacterium</taxon>
    </lineage>
</organism>
<gene>
    <name evidence="13" type="ORF">QEH59_02350</name>
</gene>
<comment type="similarity">
    <text evidence="2 10">Belongs to the RNA methyltransferase RsmE family.</text>
</comment>
<evidence type="ECO:0000256" key="2">
    <source>
        <dbReference type="ARBA" id="ARBA00005528"/>
    </source>
</evidence>
<evidence type="ECO:0000256" key="3">
    <source>
        <dbReference type="ARBA" id="ARBA00022490"/>
    </source>
</evidence>
<comment type="catalytic activity">
    <reaction evidence="9 10">
        <text>uridine(1498) in 16S rRNA + S-adenosyl-L-methionine = N(3)-methyluridine(1498) in 16S rRNA + S-adenosyl-L-homocysteine + H(+)</text>
        <dbReference type="Rhea" id="RHEA:42920"/>
        <dbReference type="Rhea" id="RHEA-COMP:10283"/>
        <dbReference type="Rhea" id="RHEA-COMP:10284"/>
        <dbReference type="ChEBI" id="CHEBI:15378"/>
        <dbReference type="ChEBI" id="CHEBI:57856"/>
        <dbReference type="ChEBI" id="CHEBI:59789"/>
        <dbReference type="ChEBI" id="CHEBI:65315"/>
        <dbReference type="ChEBI" id="CHEBI:74502"/>
        <dbReference type="EC" id="2.1.1.193"/>
    </reaction>
</comment>
<evidence type="ECO:0000313" key="14">
    <source>
        <dbReference type="Proteomes" id="UP001243717"/>
    </source>
</evidence>
<dbReference type="InterPro" id="IPR046887">
    <property type="entry name" value="RsmE_PUA-like"/>
</dbReference>
<dbReference type="Gene3D" id="3.40.1280.10">
    <property type="match status" value="1"/>
</dbReference>
<dbReference type="GO" id="GO:0008168">
    <property type="term" value="F:methyltransferase activity"/>
    <property type="evidence" value="ECO:0007669"/>
    <property type="project" value="UniProtKB-KW"/>
</dbReference>
<feature type="domain" description="Ribosomal RNA small subunit methyltransferase E PUA-like" evidence="12">
    <location>
        <begin position="19"/>
        <end position="55"/>
    </location>
</feature>
<feature type="domain" description="Ribosomal RNA small subunit methyltransferase E methyltransferase" evidence="11">
    <location>
        <begin position="71"/>
        <end position="233"/>
    </location>
</feature>
<dbReference type="SUPFAM" id="SSF75217">
    <property type="entry name" value="alpha/beta knot"/>
    <property type="match status" value="1"/>
</dbReference>
<dbReference type="InterPro" id="IPR029026">
    <property type="entry name" value="tRNA_m1G_MTases_N"/>
</dbReference>
<dbReference type="Pfam" id="PF20260">
    <property type="entry name" value="PUA_4"/>
    <property type="match status" value="1"/>
</dbReference>
<dbReference type="InterPro" id="IPR029028">
    <property type="entry name" value="Alpha/beta_knot_MTases"/>
</dbReference>
<evidence type="ECO:0000313" key="13">
    <source>
        <dbReference type="EMBL" id="MDQ8193249.1"/>
    </source>
</evidence>
<dbReference type="InterPro" id="IPR046886">
    <property type="entry name" value="RsmE_MTase_dom"/>
</dbReference>
<dbReference type="EMBL" id="JARXIC010000003">
    <property type="protein sequence ID" value="MDQ8193249.1"/>
    <property type="molecule type" value="Genomic_DNA"/>
</dbReference>
<evidence type="ECO:0000256" key="4">
    <source>
        <dbReference type="ARBA" id="ARBA00022552"/>
    </source>
</evidence>
<sequence length="248" mass="27249">MNLILFDTPFETRRLEAGDPRGQHIFKVLRARVGTKVFIGFINGLRARAEVTLVEADGAISLRVIGTEAAPKPLPIRLLLGLPRPHTAKRILFEAASMGVQDLHFFEAERGEPSYAQSSLWTSDEWKERLRLGTEQSFGTHVPEVGMHTDLQSAISFLQGEGAHIALDNYEAAGPLPQQLSPGLRSAVIALGPERGWSPNERDTFRKNGWKLAHLGAHVLRLETACTVAVGAISACLDFYDTQTCTIL</sequence>
<reference evidence="13 14" key="1">
    <citation type="submission" date="2023-04" db="EMBL/GenBank/DDBJ databases">
        <title>A novel bacteria isolated from coastal sediment.</title>
        <authorList>
            <person name="Liu X.-J."/>
            <person name="Du Z.-J."/>
        </authorList>
    </citation>
    <scope>NUCLEOTIDE SEQUENCE [LARGE SCALE GENOMIC DNA]</scope>
    <source>
        <strain evidence="13 14">SDUM461004</strain>
    </source>
</reference>
<comment type="caution">
    <text evidence="13">The sequence shown here is derived from an EMBL/GenBank/DDBJ whole genome shotgun (WGS) entry which is preliminary data.</text>
</comment>
<name>A0ABU1AFC1_9BACT</name>
<evidence type="ECO:0000259" key="11">
    <source>
        <dbReference type="Pfam" id="PF04452"/>
    </source>
</evidence>
<dbReference type="RefSeq" id="WP_308983754.1">
    <property type="nucleotide sequence ID" value="NZ_JARXIC010000003.1"/>
</dbReference>
<dbReference type="Pfam" id="PF04452">
    <property type="entry name" value="Methyltrans_RNA"/>
    <property type="match status" value="1"/>
</dbReference>
<proteinExistence type="inferred from homology"/>
<evidence type="ECO:0000256" key="6">
    <source>
        <dbReference type="ARBA" id="ARBA00022679"/>
    </source>
</evidence>
<dbReference type="PANTHER" id="PTHR30027:SF3">
    <property type="entry name" value="16S RRNA (URACIL(1498)-N(3))-METHYLTRANSFERASE"/>
    <property type="match status" value="1"/>
</dbReference>
<keyword evidence="14" id="KW-1185">Reference proteome</keyword>
<keyword evidence="7 10" id="KW-0949">S-adenosyl-L-methionine</keyword>
<evidence type="ECO:0000256" key="8">
    <source>
        <dbReference type="ARBA" id="ARBA00025699"/>
    </source>
</evidence>
<dbReference type="GO" id="GO:0032259">
    <property type="term" value="P:methylation"/>
    <property type="evidence" value="ECO:0007669"/>
    <property type="project" value="UniProtKB-KW"/>
</dbReference>
<dbReference type="Proteomes" id="UP001243717">
    <property type="component" value="Unassembled WGS sequence"/>
</dbReference>
<dbReference type="NCBIfam" id="TIGR00046">
    <property type="entry name" value="RsmE family RNA methyltransferase"/>
    <property type="match status" value="1"/>
</dbReference>
<keyword evidence="6 10" id="KW-0808">Transferase</keyword>
<evidence type="ECO:0000256" key="9">
    <source>
        <dbReference type="ARBA" id="ARBA00047944"/>
    </source>
</evidence>
<comment type="function">
    <text evidence="8 10">Specifically methylates the N3 position of the uracil ring of uridine 1498 (m3U1498) in 16S rRNA. Acts on the fully assembled 30S ribosomal subunit.</text>
</comment>